<dbReference type="InterPro" id="IPR011013">
    <property type="entry name" value="Gal_mutarotase_sf_dom"/>
</dbReference>
<sequence>MQNTIQNQSLKITVKSMGAELSSLRTAADDFEYLWQPDPQYWSRQSPLLFPIVGRVEDDRYVLDGREYPLENHGFAKDSLFELIEERADRLVYQLRSDERTLEKYPYHFQLQVSYRLDGSELIIGYAVKNTDARTLWFSIGAHPAFRCPLGPEETMNDYRLEFAEPERVERHFLKNNLFTGATALCLDGEKTLPLSYELFQDGALVFKDLRSKRVTLRSDRNPRSISVAFEGFPFLGIWSPPGPFVCIEPWYGVHGTKDAGLSFQEKEGIRSLAAGATFACEYRISVK</sequence>
<dbReference type="Proteomes" id="UP000295008">
    <property type="component" value="Unassembled WGS sequence"/>
</dbReference>
<evidence type="ECO:0000313" key="2">
    <source>
        <dbReference type="Proteomes" id="UP000295008"/>
    </source>
</evidence>
<protein>
    <submittedName>
        <fullName evidence="1">Galactose mutarotase-like enzyme</fullName>
    </submittedName>
</protein>
<proteinExistence type="predicted"/>
<comment type="caution">
    <text evidence="1">The sequence shown here is derived from an EMBL/GenBank/DDBJ whole genome shotgun (WGS) entry which is preliminary data.</text>
</comment>
<accession>A0A4R1RN99</accession>
<organism evidence="1 2">
    <name type="scientific">Hydrogenispora ethanolica</name>
    <dbReference type="NCBI Taxonomy" id="1082276"/>
    <lineage>
        <taxon>Bacteria</taxon>
        <taxon>Bacillati</taxon>
        <taxon>Bacillota</taxon>
        <taxon>Hydrogenispora</taxon>
    </lineage>
</organism>
<dbReference type="GO" id="GO:0030246">
    <property type="term" value="F:carbohydrate binding"/>
    <property type="evidence" value="ECO:0007669"/>
    <property type="project" value="InterPro"/>
</dbReference>
<keyword evidence="2" id="KW-1185">Reference proteome</keyword>
<dbReference type="OrthoDB" id="9795355at2"/>
<dbReference type="GO" id="GO:0016853">
    <property type="term" value="F:isomerase activity"/>
    <property type="evidence" value="ECO:0007669"/>
    <property type="project" value="InterPro"/>
</dbReference>
<dbReference type="InterPro" id="IPR037481">
    <property type="entry name" value="LacX"/>
</dbReference>
<dbReference type="InterPro" id="IPR008183">
    <property type="entry name" value="Aldose_1/G6P_1-epimerase"/>
</dbReference>
<gene>
    <name evidence="1" type="ORF">EDC14_101469</name>
</gene>
<reference evidence="1 2" key="1">
    <citation type="submission" date="2019-03" db="EMBL/GenBank/DDBJ databases">
        <title>Genomic Encyclopedia of Type Strains, Phase IV (KMG-IV): sequencing the most valuable type-strain genomes for metagenomic binning, comparative biology and taxonomic classification.</title>
        <authorList>
            <person name="Goeker M."/>
        </authorList>
    </citation>
    <scope>NUCLEOTIDE SEQUENCE [LARGE SCALE GENOMIC DNA]</scope>
    <source>
        <strain evidence="1 2">LX-B</strain>
    </source>
</reference>
<dbReference type="AlphaFoldDB" id="A0A4R1RN99"/>
<dbReference type="EMBL" id="SLUN01000014">
    <property type="protein sequence ID" value="TCL67380.1"/>
    <property type="molecule type" value="Genomic_DNA"/>
</dbReference>
<dbReference type="RefSeq" id="WP_132014638.1">
    <property type="nucleotide sequence ID" value="NZ_SLUN01000014.1"/>
</dbReference>
<dbReference type="InterPro" id="IPR014718">
    <property type="entry name" value="GH-type_carb-bd"/>
</dbReference>
<dbReference type="GO" id="GO:0005975">
    <property type="term" value="P:carbohydrate metabolic process"/>
    <property type="evidence" value="ECO:0007669"/>
    <property type="project" value="InterPro"/>
</dbReference>
<dbReference type="CDD" id="cd09024">
    <property type="entry name" value="Aldose_epim_lacX"/>
    <property type="match status" value="1"/>
</dbReference>
<evidence type="ECO:0000313" key="1">
    <source>
        <dbReference type="EMBL" id="TCL67380.1"/>
    </source>
</evidence>
<name>A0A4R1RN99_HYDET</name>
<dbReference type="Gene3D" id="2.70.98.10">
    <property type="match status" value="1"/>
</dbReference>
<dbReference type="Pfam" id="PF01263">
    <property type="entry name" value="Aldose_epim"/>
    <property type="match status" value="1"/>
</dbReference>
<dbReference type="SUPFAM" id="SSF74650">
    <property type="entry name" value="Galactose mutarotase-like"/>
    <property type="match status" value="1"/>
</dbReference>